<dbReference type="EMBL" id="JACEHE010000002">
    <property type="protein sequence ID" value="MBA2945389.1"/>
    <property type="molecule type" value="Genomic_DNA"/>
</dbReference>
<name>A0A7W0DHV6_9ACTN</name>
<keyword evidence="2" id="KW-0472">Membrane</keyword>
<dbReference type="GO" id="GO:0005975">
    <property type="term" value="P:carbohydrate metabolic process"/>
    <property type="evidence" value="ECO:0007669"/>
    <property type="project" value="UniProtKB-ARBA"/>
</dbReference>
<keyword evidence="2" id="KW-0812">Transmembrane</keyword>
<evidence type="ECO:0000313" key="4">
    <source>
        <dbReference type="Proteomes" id="UP000545761"/>
    </source>
</evidence>
<feature type="region of interest" description="Disordered" evidence="1">
    <location>
        <begin position="493"/>
        <end position="516"/>
    </location>
</feature>
<accession>A0A7W0DHV6</accession>
<evidence type="ECO:0000256" key="2">
    <source>
        <dbReference type="SAM" id="Phobius"/>
    </source>
</evidence>
<dbReference type="Proteomes" id="UP000545761">
    <property type="component" value="Unassembled WGS sequence"/>
</dbReference>
<evidence type="ECO:0000256" key="1">
    <source>
        <dbReference type="SAM" id="MobiDB-lite"/>
    </source>
</evidence>
<dbReference type="Gene3D" id="2.60.40.10">
    <property type="entry name" value="Immunoglobulins"/>
    <property type="match status" value="1"/>
</dbReference>
<gene>
    <name evidence="3" type="ORF">H1D24_06010</name>
</gene>
<dbReference type="RefSeq" id="WP_181656301.1">
    <property type="nucleotide sequence ID" value="NZ_JACEHE010000002.1"/>
</dbReference>
<reference evidence="3 4" key="1">
    <citation type="submission" date="2020-07" db="EMBL/GenBank/DDBJ databases">
        <title>Streptomyces isolated from Indian soil.</title>
        <authorList>
            <person name="Mandal S."/>
            <person name="Maiti P.K."/>
        </authorList>
    </citation>
    <scope>NUCLEOTIDE SEQUENCE [LARGE SCALE GENOMIC DNA]</scope>
    <source>
        <strain evidence="3 4">PSKA28</strain>
    </source>
</reference>
<dbReference type="InterPro" id="IPR046112">
    <property type="entry name" value="DUF6049"/>
</dbReference>
<protein>
    <submittedName>
        <fullName evidence="3">Uncharacterized protein</fullName>
    </submittedName>
</protein>
<feature type="transmembrane region" description="Helical" evidence="2">
    <location>
        <begin position="702"/>
        <end position="721"/>
    </location>
</feature>
<evidence type="ECO:0000313" key="3">
    <source>
        <dbReference type="EMBL" id="MBA2945389.1"/>
    </source>
</evidence>
<dbReference type="Pfam" id="PF19516">
    <property type="entry name" value="DUF6049"/>
    <property type="match status" value="1"/>
</dbReference>
<proteinExistence type="predicted"/>
<keyword evidence="2" id="KW-1133">Transmembrane helix</keyword>
<comment type="caution">
    <text evidence="3">The sequence shown here is derived from an EMBL/GenBank/DDBJ whole genome shotgun (WGS) entry which is preliminary data.</text>
</comment>
<sequence length="778" mass="82419">MAEAADFPGTSPSPARRWLRRAGALLVAVPLLAGLVQLPETPVSHAAAKTSAAEATGSRTVDVAVNSLTPTAPGEDDTLTISGTVTNSGKQTVTTAEVSLRVGPPLNSRSAIDSAAQRTSYVPGADGNQISSEYVKEFAKLAPGVPQTFSISVPVKELDLGADGVYQLAVTLTGQTAAQPWTQVLGVQRTFLPWQPGETDTKTRTTYLWPLISSTHVTAETGSDEQQTPVLEDDSLAEEISPGGRLERMVALGADLDVTWVIDPDLLASVDAMTRSYRIRATNGTIAGKNQAVAKQWLDNLEKAVADKKVVALPFADPDLASLAHNGKNVSGSLGHLKDATDAAIRTVETVLHVKPSTDFAWPVEGAVDPSIVEVATSAGADMVIARSDSMQETSGLTYTPNAARPIGGGTTAVVADARLSTAFEGDMTGAEKSTLAVQEFLAQSLMITLQEPQKQRSIVVAPQRMPSASQAQTMATALTALDEDRWSEAQDLSAAAKAKPDPDATAQVPSTKEYPSALRKQELPQSAFEAIQETQQALDSFTVILTDSSRVVTPFGRAIDRQMSTSWRGRAAEAQQFRDGVQSYLEGLTQQVKLIDKSPAKLSGRSATIPVTVQNNLVQGVDRLVLRLTSTKPKRLQIGDGDYQEQPVRVAGGHSQTVKFTTTTNANGPVPVIAQLYTEDGQRYGPEVSFDLEVTEVPPSVMLVIAGGLLLLVLAGFRMYTQRKRATARQADAPEGGPEQESRAESGAADPGQPSDPTPDTAPESTDPSGTGERVDR</sequence>
<dbReference type="InterPro" id="IPR013783">
    <property type="entry name" value="Ig-like_fold"/>
</dbReference>
<organism evidence="3 4">
    <name type="scientific">Streptomyces himalayensis subsp. himalayensis</name>
    <dbReference type="NCBI Taxonomy" id="2756131"/>
    <lineage>
        <taxon>Bacteria</taxon>
        <taxon>Bacillati</taxon>
        <taxon>Actinomycetota</taxon>
        <taxon>Actinomycetes</taxon>
        <taxon>Kitasatosporales</taxon>
        <taxon>Streptomycetaceae</taxon>
        <taxon>Streptomyces</taxon>
        <taxon>Streptomyces himalayensis</taxon>
    </lineage>
</organism>
<dbReference type="AlphaFoldDB" id="A0A7W0DHV6"/>
<feature type="region of interest" description="Disordered" evidence="1">
    <location>
        <begin position="727"/>
        <end position="778"/>
    </location>
</feature>